<dbReference type="Pfam" id="PF17001">
    <property type="entry name" value="T3SS_basalb_I"/>
    <property type="match status" value="1"/>
</dbReference>
<keyword evidence="3" id="KW-1185">Reference proteome</keyword>
<protein>
    <submittedName>
        <fullName evidence="2">Type III secretion protein</fullName>
    </submittedName>
</protein>
<name>A0ABX0LD16_9BURK</name>
<dbReference type="RefSeq" id="WP_167221643.1">
    <property type="nucleotide sequence ID" value="NZ_VUYU01000002.1"/>
</dbReference>
<accession>A0ABX0LD16</accession>
<dbReference type="Proteomes" id="UP000785613">
    <property type="component" value="Unassembled WGS sequence"/>
</dbReference>
<sequence length="140" mass="14390">MQISNIVNGNMAASGADAAGGAGKDALHLSPVSDAEFRDIMARHDAHGGGAVPATAAAVPGASHGSLGERVMQRASALSGELQKDQQFISRNLEQAARSGDSMQLMKATLALSDYQTRVQFVSKAAAKAASALDQLTKLQ</sequence>
<dbReference type="InterPro" id="IPR012670">
    <property type="entry name" value="T3SS_YscI/HrpB"/>
</dbReference>
<evidence type="ECO:0000313" key="3">
    <source>
        <dbReference type="Proteomes" id="UP000785613"/>
    </source>
</evidence>
<comment type="caution">
    <text evidence="2">The sequence shown here is derived from an EMBL/GenBank/DDBJ whole genome shotgun (WGS) entry which is preliminary data.</text>
</comment>
<organism evidence="2 3">
    <name type="scientific">Massilia rubra</name>
    <dbReference type="NCBI Taxonomy" id="2607910"/>
    <lineage>
        <taxon>Bacteria</taxon>
        <taxon>Pseudomonadati</taxon>
        <taxon>Pseudomonadota</taxon>
        <taxon>Betaproteobacteria</taxon>
        <taxon>Burkholderiales</taxon>
        <taxon>Oxalobacteraceae</taxon>
        <taxon>Telluria group</taxon>
        <taxon>Massilia</taxon>
    </lineage>
</organism>
<feature type="region of interest" description="Disordered" evidence="1">
    <location>
        <begin position="46"/>
        <end position="65"/>
    </location>
</feature>
<reference evidence="2 3" key="1">
    <citation type="submission" date="2019-09" db="EMBL/GenBank/DDBJ databases">
        <title>Taxonomy of Antarctic Massilia spp.: description of Massilia rubra sp. nov., Massilia aquatica sp. nov., Massilia mucilaginosa sp. nov., Massilia frigida sp. nov. isolated from streams, lakes and regoliths.</title>
        <authorList>
            <person name="Holochova P."/>
            <person name="Sedlacek I."/>
            <person name="Kralova S."/>
            <person name="Maslanova I."/>
            <person name="Busse H.-J."/>
            <person name="Stankova E."/>
            <person name="Vrbovska V."/>
            <person name="Kovarovic V."/>
            <person name="Bartak M."/>
            <person name="Svec P."/>
            <person name="Pantucek R."/>
        </authorList>
    </citation>
    <scope>NUCLEOTIDE SEQUENCE [LARGE SCALE GENOMIC DNA]</scope>
    <source>
        <strain evidence="2 3">CCM 8692</strain>
    </source>
</reference>
<proteinExistence type="predicted"/>
<gene>
    <name evidence="2" type="ORF">F0185_03490</name>
</gene>
<evidence type="ECO:0000256" key="1">
    <source>
        <dbReference type="SAM" id="MobiDB-lite"/>
    </source>
</evidence>
<feature type="compositionally biased region" description="Low complexity" evidence="1">
    <location>
        <begin position="52"/>
        <end position="65"/>
    </location>
</feature>
<dbReference type="EMBL" id="VUYU01000002">
    <property type="protein sequence ID" value="NHZ32654.1"/>
    <property type="molecule type" value="Genomic_DNA"/>
</dbReference>
<evidence type="ECO:0000313" key="2">
    <source>
        <dbReference type="EMBL" id="NHZ32654.1"/>
    </source>
</evidence>